<evidence type="ECO:0000256" key="4">
    <source>
        <dbReference type="ARBA" id="ARBA00023136"/>
    </source>
</evidence>
<feature type="transmembrane region" description="Helical" evidence="5">
    <location>
        <begin position="291"/>
        <end position="308"/>
    </location>
</feature>
<dbReference type="SUPFAM" id="SSF48317">
    <property type="entry name" value="Acid phosphatase/Vanadium-dependent haloperoxidase"/>
    <property type="match status" value="1"/>
</dbReference>
<feature type="transmembrane region" description="Helical" evidence="5">
    <location>
        <begin position="135"/>
        <end position="153"/>
    </location>
</feature>
<dbReference type="AlphaFoldDB" id="A0A8J3DMZ3"/>
<organism evidence="7 8">
    <name type="scientific">Limoniibacter endophyticus</name>
    <dbReference type="NCBI Taxonomy" id="1565040"/>
    <lineage>
        <taxon>Bacteria</taxon>
        <taxon>Pseudomonadati</taxon>
        <taxon>Pseudomonadota</taxon>
        <taxon>Alphaproteobacteria</taxon>
        <taxon>Hyphomicrobiales</taxon>
        <taxon>Bartonellaceae</taxon>
        <taxon>Limoniibacter</taxon>
    </lineage>
</organism>
<comment type="subcellular location">
    <subcellularLocation>
        <location evidence="1">Membrane</location>
        <topology evidence="1">Multi-pass membrane protein</topology>
    </subcellularLocation>
</comment>
<evidence type="ECO:0000256" key="3">
    <source>
        <dbReference type="ARBA" id="ARBA00022989"/>
    </source>
</evidence>
<dbReference type="RefSeq" id="WP_189488273.1">
    <property type="nucleotide sequence ID" value="NZ_BMZO01000002.1"/>
</dbReference>
<evidence type="ECO:0000259" key="6">
    <source>
        <dbReference type="Pfam" id="PF14378"/>
    </source>
</evidence>
<reference evidence="7" key="1">
    <citation type="journal article" date="2014" name="Int. J. Syst. Evol. Microbiol.">
        <title>Complete genome sequence of Corynebacterium casei LMG S-19264T (=DSM 44701T), isolated from a smear-ripened cheese.</title>
        <authorList>
            <consortium name="US DOE Joint Genome Institute (JGI-PGF)"/>
            <person name="Walter F."/>
            <person name="Albersmeier A."/>
            <person name="Kalinowski J."/>
            <person name="Ruckert C."/>
        </authorList>
    </citation>
    <scope>NUCLEOTIDE SEQUENCE</scope>
    <source>
        <strain evidence="7">KCTC 42097</strain>
    </source>
</reference>
<gene>
    <name evidence="7" type="ORF">GCM10010136_08990</name>
</gene>
<dbReference type="GO" id="GO:0016020">
    <property type="term" value="C:membrane"/>
    <property type="evidence" value="ECO:0007669"/>
    <property type="project" value="UniProtKB-SubCell"/>
</dbReference>
<dbReference type="PANTHER" id="PTHR31310">
    <property type="match status" value="1"/>
</dbReference>
<evidence type="ECO:0000313" key="7">
    <source>
        <dbReference type="EMBL" id="GHC65929.1"/>
    </source>
</evidence>
<dbReference type="InterPro" id="IPR026841">
    <property type="entry name" value="Aur1/Ipt1"/>
</dbReference>
<evidence type="ECO:0000256" key="1">
    <source>
        <dbReference type="ARBA" id="ARBA00004141"/>
    </source>
</evidence>
<feature type="transmembrane region" description="Helical" evidence="5">
    <location>
        <begin position="20"/>
        <end position="46"/>
    </location>
</feature>
<dbReference type="InterPro" id="IPR052185">
    <property type="entry name" value="IPC_Synthase-Related"/>
</dbReference>
<dbReference type="PANTHER" id="PTHR31310:SF7">
    <property type="entry name" value="PA-PHOSPHATASE RELATED-FAMILY PROTEIN DDB_G0268928"/>
    <property type="match status" value="1"/>
</dbReference>
<keyword evidence="3 5" id="KW-1133">Transmembrane helix</keyword>
<reference evidence="7" key="2">
    <citation type="submission" date="2020-09" db="EMBL/GenBank/DDBJ databases">
        <authorList>
            <person name="Sun Q."/>
            <person name="Kim S."/>
        </authorList>
    </citation>
    <scope>NUCLEOTIDE SEQUENCE</scope>
    <source>
        <strain evidence="7">KCTC 42097</strain>
    </source>
</reference>
<feature type="transmembrane region" description="Helical" evidence="5">
    <location>
        <begin position="66"/>
        <end position="86"/>
    </location>
</feature>
<comment type="caution">
    <text evidence="7">The sequence shown here is derived from an EMBL/GenBank/DDBJ whole genome shotgun (WGS) entry which is preliminary data.</text>
</comment>
<dbReference type="InterPro" id="IPR036938">
    <property type="entry name" value="PAP2/HPO_sf"/>
</dbReference>
<feature type="transmembrane region" description="Helical" evidence="5">
    <location>
        <begin position="165"/>
        <end position="192"/>
    </location>
</feature>
<dbReference type="EMBL" id="BMZO01000002">
    <property type="protein sequence ID" value="GHC65929.1"/>
    <property type="molecule type" value="Genomic_DNA"/>
</dbReference>
<evidence type="ECO:0000256" key="5">
    <source>
        <dbReference type="SAM" id="Phobius"/>
    </source>
</evidence>
<feature type="transmembrane region" description="Helical" evidence="5">
    <location>
        <begin position="265"/>
        <end position="285"/>
    </location>
</feature>
<keyword evidence="8" id="KW-1185">Reference proteome</keyword>
<feature type="transmembrane region" description="Helical" evidence="5">
    <location>
        <begin position="236"/>
        <end position="258"/>
    </location>
</feature>
<keyword evidence="2 5" id="KW-0812">Transmembrane</keyword>
<name>A0A8J3DMZ3_9HYPH</name>
<feature type="domain" description="Inositolphosphotransferase Aur1/Ipt1" evidence="6">
    <location>
        <begin position="102"/>
        <end position="303"/>
    </location>
</feature>
<accession>A0A8J3DMZ3</accession>
<evidence type="ECO:0000313" key="8">
    <source>
        <dbReference type="Proteomes" id="UP000641137"/>
    </source>
</evidence>
<proteinExistence type="predicted"/>
<dbReference type="Pfam" id="PF14378">
    <property type="entry name" value="PAP2_3"/>
    <property type="match status" value="1"/>
</dbReference>
<dbReference type="Proteomes" id="UP000641137">
    <property type="component" value="Unassembled WGS sequence"/>
</dbReference>
<evidence type="ECO:0000256" key="2">
    <source>
        <dbReference type="ARBA" id="ARBA00022692"/>
    </source>
</evidence>
<protein>
    <recommendedName>
        <fullName evidence="6">Inositolphosphotransferase Aur1/Ipt1 domain-containing protein</fullName>
    </recommendedName>
</protein>
<sequence length="320" mass="35911">MSFLISYEIGLTPLYDMLSFIYSILLYTGIMFPLGLAVAVTGRKLFSLGDRFSISRVLLARGARNIFRSLPLWISYAIFMGAFVGIKKALPFLHDEQFPFDRWLADVDRFLFGIDPWELAHALLPASIFLNALELNYYFVWFATMFACIFYFGSSATPRDLRQRFYLVSCVTWIICGNFLAGLLLSAGPIFYGEVTGDNARFAEMLGLVAGEAGGYSTLAIKNYLWDLHVSGASGLGNGISAFPSLHVGISTVNWLFIREVFPRLGIIVGINVLVIWFSSVYLGWHYAIDGIVSIGFALAIYWFARYFSARHVRYAGKEV</sequence>
<keyword evidence="4 5" id="KW-0472">Membrane</keyword>